<dbReference type="GO" id="GO:0055085">
    <property type="term" value="P:transmembrane transport"/>
    <property type="evidence" value="ECO:0007669"/>
    <property type="project" value="InterPro"/>
</dbReference>
<feature type="compositionally biased region" description="Polar residues" evidence="8">
    <location>
        <begin position="1"/>
        <end position="11"/>
    </location>
</feature>
<keyword evidence="4 7" id="KW-0812">Transmembrane</keyword>
<feature type="region of interest" description="Disordered" evidence="8">
    <location>
        <begin position="1"/>
        <end position="23"/>
    </location>
</feature>
<feature type="transmembrane region" description="Helical" evidence="7">
    <location>
        <begin position="274"/>
        <end position="293"/>
    </location>
</feature>
<evidence type="ECO:0000256" key="7">
    <source>
        <dbReference type="RuleBase" id="RU363032"/>
    </source>
</evidence>
<feature type="transmembrane region" description="Helical" evidence="7">
    <location>
        <begin position="105"/>
        <end position="130"/>
    </location>
</feature>
<name>A0A7G9WJ96_9FIRM</name>
<dbReference type="SUPFAM" id="SSF161098">
    <property type="entry name" value="MetI-like"/>
    <property type="match status" value="1"/>
</dbReference>
<dbReference type="InterPro" id="IPR025966">
    <property type="entry name" value="OppC_N"/>
</dbReference>
<accession>A0A7G9WJ96</accession>
<evidence type="ECO:0000256" key="8">
    <source>
        <dbReference type="SAM" id="MobiDB-lite"/>
    </source>
</evidence>
<protein>
    <submittedName>
        <fullName evidence="10">ABC transporter permease</fullName>
    </submittedName>
</protein>
<dbReference type="PANTHER" id="PTHR43386">
    <property type="entry name" value="OLIGOPEPTIDE TRANSPORT SYSTEM PERMEASE PROTEIN APPC"/>
    <property type="match status" value="1"/>
</dbReference>
<dbReference type="EMBL" id="CP060696">
    <property type="protein sequence ID" value="QNO18758.1"/>
    <property type="molecule type" value="Genomic_DNA"/>
</dbReference>
<dbReference type="PANTHER" id="PTHR43386:SF1">
    <property type="entry name" value="D,D-DIPEPTIDE TRANSPORT SYSTEM PERMEASE PROTEIN DDPC-RELATED"/>
    <property type="match status" value="1"/>
</dbReference>
<keyword evidence="2 7" id="KW-0813">Transport</keyword>
<dbReference type="Pfam" id="PF12911">
    <property type="entry name" value="OppC_N"/>
    <property type="match status" value="1"/>
</dbReference>
<feature type="compositionally biased region" description="Basic and acidic residues" evidence="8">
    <location>
        <begin position="12"/>
        <end position="21"/>
    </location>
</feature>
<organism evidence="10 11">
    <name type="scientific">Caproicibacterium amylolyticum</name>
    <dbReference type="NCBI Taxonomy" id="2766537"/>
    <lineage>
        <taxon>Bacteria</taxon>
        <taxon>Bacillati</taxon>
        <taxon>Bacillota</taxon>
        <taxon>Clostridia</taxon>
        <taxon>Eubacteriales</taxon>
        <taxon>Oscillospiraceae</taxon>
        <taxon>Caproicibacterium</taxon>
    </lineage>
</organism>
<dbReference type="InterPro" id="IPR000515">
    <property type="entry name" value="MetI-like"/>
</dbReference>
<dbReference type="CDD" id="cd06261">
    <property type="entry name" value="TM_PBP2"/>
    <property type="match status" value="1"/>
</dbReference>
<dbReference type="AlphaFoldDB" id="A0A7G9WJ96"/>
<keyword evidence="6 7" id="KW-0472">Membrane</keyword>
<comment type="subcellular location">
    <subcellularLocation>
        <location evidence="1 7">Cell membrane</location>
        <topology evidence="1 7">Multi-pass membrane protein</topology>
    </subcellularLocation>
</comment>
<dbReference type="PROSITE" id="PS50928">
    <property type="entry name" value="ABC_TM1"/>
    <property type="match status" value="1"/>
</dbReference>
<dbReference type="InterPro" id="IPR050366">
    <property type="entry name" value="BP-dependent_transpt_permease"/>
</dbReference>
<evidence type="ECO:0000313" key="10">
    <source>
        <dbReference type="EMBL" id="QNO18758.1"/>
    </source>
</evidence>
<evidence type="ECO:0000256" key="3">
    <source>
        <dbReference type="ARBA" id="ARBA00022475"/>
    </source>
</evidence>
<comment type="similarity">
    <text evidence="7">Belongs to the binding-protein-dependent transport system permease family.</text>
</comment>
<feature type="domain" description="ABC transmembrane type-1" evidence="9">
    <location>
        <begin position="103"/>
        <end position="294"/>
    </location>
</feature>
<dbReference type="Pfam" id="PF00528">
    <property type="entry name" value="BPD_transp_1"/>
    <property type="match status" value="1"/>
</dbReference>
<dbReference type="Gene3D" id="1.10.3720.10">
    <property type="entry name" value="MetI-like"/>
    <property type="match status" value="1"/>
</dbReference>
<evidence type="ECO:0000256" key="2">
    <source>
        <dbReference type="ARBA" id="ARBA00022448"/>
    </source>
</evidence>
<reference evidence="10 11" key="1">
    <citation type="submission" date="2020-08" db="EMBL/GenBank/DDBJ databases">
        <authorList>
            <person name="Ren C."/>
            <person name="Gu Y."/>
            <person name="Xu Y."/>
        </authorList>
    </citation>
    <scope>NUCLEOTIDE SEQUENCE [LARGE SCALE GENOMIC DNA]</scope>
    <source>
        <strain evidence="10 11">LBM18003</strain>
    </source>
</reference>
<keyword evidence="3" id="KW-1003">Cell membrane</keyword>
<evidence type="ECO:0000256" key="1">
    <source>
        <dbReference type="ARBA" id="ARBA00004651"/>
    </source>
</evidence>
<evidence type="ECO:0000256" key="4">
    <source>
        <dbReference type="ARBA" id="ARBA00022692"/>
    </source>
</evidence>
<evidence type="ECO:0000256" key="6">
    <source>
        <dbReference type="ARBA" id="ARBA00023136"/>
    </source>
</evidence>
<dbReference type="Proteomes" id="UP000516046">
    <property type="component" value="Chromosome"/>
</dbReference>
<keyword evidence="5 7" id="KW-1133">Transmembrane helix</keyword>
<dbReference type="InterPro" id="IPR035906">
    <property type="entry name" value="MetI-like_sf"/>
</dbReference>
<feature type="transmembrane region" description="Helical" evidence="7">
    <location>
        <begin position="43"/>
        <end position="65"/>
    </location>
</feature>
<keyword evidence="11" id="KW-1185">Reference proteome</keyword>
<dbReference type="GO" id="GO:0005886">
    <property type="term" value="C:plasma membrane"/>
    <property type="evidence" value="ECO:0007669"/>
    <property type="project" value="UniProtKB-SubCell"/>
</dbReference>
<evidence type="ECO:0000256" key="5">
    <source>
        <dbReference type="ARBA" id="ARBA00022989"/>
    </source>
</evidence>
<sequence length="324" mass="34691">MPPQTHLFSTSKEGRTVEKQKTKSAAGESYSRLMWKRFCQHRVAVVSLAVVALLTAAAVLAPLIAPYSPEAMVGKFSAAPTGQFLLGTDQIGRDVFSRMLYAMRVSLLVGAMATVISTAIGVILGLISGYFGGAVDMVIMRFTDMVMSFPYILLVLVAAAIFKPGMWNIIWILGLVDWPGVARLVRGSTLSLRETNFVKSSIVAGMPRRHILFSEILPNTVAPILVYATSVLALSMLDEAALSFLGMGVQPPDASLGNMLNGAQSLTVLTSKPWLWVPPGVMIIVLVTAINFVGDALRDAVDPTAAGGGHFALKKKKALRKAES</sequence>
<gene>
    <name evidence="10" type="ORF">H6X83_03755</name>
</gene>
<proteinExistence type="inferred from homology"/>
<evidence type="ECO:0000259" key="9">
    <source>
        <dbReference type="PROSITE" id="PS50928"/>
    </source>
</evidence>
<evidence type="ECO:0000313" key="11">
    <source>
        <dbReference type="Proteomes" id="UP000516046"/>
    </source>
</evidence>
<dbReference type="KEGG" id="caml:H6X83_03755"/>